<dbReference type="RefSeq" id="XP_022286850.1">
    <property type="nucleotide sequence ID" value="XM_022431142.1"/>
</dbReference>
<organism evidence="3 4">
    <name type="scientific">Crassostrea virginica</name>
    <name type="common">Eastern oyster</name>
    <dbReference type="NCBI Taxonomy" id="6565"/>
    <lineage>
        <taxon>Eukaryota</taxon>
        <taxon>Metazoa</taxon>
        <taxon>Spiralia</taxon>
        <taxon>Lophotrochozoa</taxon>
        <taxon>Mollusca</taxon>
        <taxon>Bivalvia</taxon>
        <taxon>Autobranchia</taxon>
        <taxon>Pteriomorphia</taxon>
        <taxon>Ostreida</taxon>
        <taxon>Ostreoidea</taxon>
        <taxon>Ostreidae</taxon>
        <taxon>Crassostrea</taxon>
    </lineage>
</organism>
<name>A0A8B8A6S1_CRAVI</name>
<evidence type="ECO:0000256" key="1">
    <source>
        <dbReference type="SAM" id="MobiDB-lite"/>
    </source>
</evidence>
<dbReference type="SUPFAM" id="SSF54495">
    <property type="entry name" value="UBC-like"/>
    <property type="match status" value="1"/>
</dbReference>
<dbReference type="CDD" id="cd11685">
    <property type="entry name" value="UEV_TSG101-like"/>
    <property type="match status" value="1"/>
</dbReference>
<evidence type="ECO:0000313" key="3">
    <source>
        <dbReference type="Proteomes" id="UP000694844"/>
    </source>
</evidence>
<evidence type="ECO:0000259" key="2">
    <source>
        <dbReference type="PROSITE" id="PS51322"/>
    </source>
</evidence>
<dbReference type="AlphaFoldDB" id="A0A8B8A6S1"/>
<evidence type="ECO:0000313" key="4">
    <source>
        <dbReference type="RefSeq" id="XP_022286850.1"/>
    </source>
</evidence>
<reference evidence="4" key="1">
    <citation type="submission" date="2025-08" db="UniProtKB">
        <authorList>
            <consortium name="RefSeq"/>
        </authorList>
    </citation>
    <scope>IDENTIFICATION</scope>
    <source>
        <tissue evidence="4">Whole sample</tissue>
    </source>
</reference>
<dbReference type="Pfam" id="PF05743">
    <property type="entry name" value="UEV"/>
    <property type="match status" value="1"/>
</dbReference>
<sequence length="245" mass="28153">MMTGRGAYHFLKQALSENNYEYEDLVRRDVMNAISQFKDLRPTLEPFIFPDGTRKEILNLEGTIPVTFRDNIYNIPICISILDTHPFKPPMVYVKPTSTMQIKPSENVDCNGTVDLPFLQDWQYPESDLLGLIQILVIVFGENPPVFSKSSPEPKYPPPHAASELTQNSPQNSNQVQEFYLKHFEKFLEDFGINFVRDECVENGIDNLETFLMLEKDDFMNVLGLNLGNTLKCMKAQKKFSELES</sequence>
<protein>
    <submittedName>
        <fullName evidence="4">Tumor susceptibility gene 101 protein-like</fullName>
    </submittedName>
</protein>
<accession>A0A8B8A6S1</accession>
<dbReference type="PROSITE" id="PS51322">
    <property type="entry name" value="UEV"/>
    <property type="match status" value="1"/>
</dbReference>
<dbReference type="GO" id="GO:0000813">
    <property type="term" value="C:ESCRT I complex"/>
    <property type="evidence" value="ECO:0007669"/>
    <property type="project" value="TreeGrafter"/>
</dbReference>
<dbReference type="GO" id="GO:0015031">
    <property type="term" value="P:protein transport"/>
    <property type="evidence" value="ECO:0007669"/>
    <property type="project" value="InterPro"/>
</dbReference>
<gene>
    <name evidence="4" type="primary">LOC111099725</name>
</gene>
<feature type="domain" description="UEV" evidence="2">
    <location>
        <begin position="7"/>
        <end position="150"/>
    </location>
</feature>
<feature type="region of interest" description="Disordered" evidence="1">
    <location>
        <begin position="149"/>
        <end position="171"/>
    </location>
</feature>
<dbReference type="PANTHER" id="PTHR23306">
    <property type="entry name" value="TUMOR SUSCEPTIBILITY GENE 101 PROTEIN-RELATED"/>
    <property type="match status" value="1"/>
</dbReference>
<proteinExistence type="predicted"/>
<dbReference type="GO" id="GO:0043130">
    <property type="term" value="F:ubiquitin binding"/>
    <property type="evidence" value="ECO:0007669"/>
    <property type="project" value="TreeGrafter"/>
</dbReference>
<dbReference type="GeneID" id="111099725"/>
<dbReference type="InterPro" id="IPR008883">
    <property type="entry name" value="UEV_N"/>
</dbReference>
<dbReference type="InterPro" id="IPR016135">
    <property type="entry name" value="UBQ-conjugating_enzyme/RWD"/>
</dbReference>
<dbReference type="PANTHER" id="PTHR23306:SF3">
    <property type="entry name" value="TUMOR SUPPRESSOR PROTEIN 101"/>
    <property type="match status" value="1"/>
</dbReference>
<dbReference type="Gene3D" id="3.10.110.10">
    <property type="entry name" value="Ubiquitin Conjugating Enzyme"/>
    <property type="match status" value="1"/>
</dbReference>
<dbReference type="InterPro" id="IPR052070">
    <property type="entry name" value="ESCRT-I_UEV_domain"/>
</dbReference>
<dbReference type="GO" id="GO:0008333">
    <property type="term" value="P:endosome to lysosome transport"/>
    <property type="evidence" value="ECO:0007669"/>
    <property type="project" value="TreeGrafter"/>
</dbReference>
<dbReference type="KEGG" id="cvn:111099725"/>
<dbReference type="OrthoDB" id="306304at2759"/>
<dbReference type="Proteomes" id="UP000694844">
    <property type="component" value="Chromosome 6"/>
</dbReference>
<keyword evidence="3" id="KW-1185">Reference proteome</keyword>